<keyword evidence="1" id="KW-0863">Zinc-finger</keyword>
<evidence type="ECO:0000313" key="5">
    <source>
        <dbReference type="Proteomes" id="UP001151760"/>
    </source>
</evidence>
<dbReference type="InterPro" id="IPR036875">
    <property type="entry name" value="Znf_CCHC_sf"/>
</dbReference>
<comment type="caution">
    <text evidence="4">The sequence shown here is derived from an EMBL/GenBank/DDBJ whole genome shotgun (WGS) entry which is preliminary data.</text>
</comment>
<reference evidence="4" key="1">
    <citation type="journal article" date="2022" name="Int. J. Mol. Sci.">
        <title>Draft Genome of Tanacetum Coccineum: Genomic Comparison of Closely Related Tanacetum-Family Plants.</title>
        <authorList>
            <person name="Yamashiro T."/>
            <person name="Shiraishi A."/>
            <person name="Nakayama K."/>
            <person name="Satake H."/>
        </authorList>
    </citation>
    <scope>NUCLEOTIDE SEQUENCE</scope>
</reference>
<feature type="domain" description="CCHC-type" evidence="3">
    <location>
        <begin position="724"/>
        <end position="738"/>
    </location>
</feature>
<dbReference type="InterPro" id="IPR001878">
    <property type="entry name" value="Znf_CCHC"/>
</dbReference>
<dbReference type="InterPro" id="IPR012337">
    <property type="entry name" value="RNaseH-like_sf"/>
</dbReference>
<dbReference type="PROSITE" id="PS50158">
    <property type="entry name" value="ZF_CCHC"/>
    <property type="match status" value="1"/>
</dbReference>
<dbReference type="Pfam" id="PF00098">
    <property type="entry name" value="zf-CCHC"/>
    <property type="match status" value="1"/>
</dbReference>
<feature type="compositionally biased region" description="Basic residues" evidence="2">
    <location>
        <begin position="217"/>
        <end position="231"/>
    </location>
</feature>
<feature type="compositionally biased region" description="Polar residues" evidence="2">
    <location>
        <begin position="931"/>
        <end position="955"/>
    </location>
</feature>
<keyword evidence="1" id="KW-0479">Metal-binding</keyword>
<dbReference type="Proteomes" id="UP001151760">
    <property type="component" value="Unassembled WGS sequence"/>
</dbReference>
<proteinExistence type="predicted"/>
<evidence type="ECO:0000256" key="1">
    <source>
        <dbReference type="PROSITE-ProRule" id="PRU00047"/>
    </source>
</evidence>
<feature type="compositionally biased region" description="Acidic residues" evidence="2">
    <location>
        <begin position="451"/>
        <end position="464"/>
    </location>
</feature>
<dbReference type="SUPFAM" id="SSF53098">
    <property type="entry name" value="Ribonuclease H-like"/>
    <property type="match status" value="1"/>
</dbReference>
<feature type="region of interest" description="Disordered" evidence="2">
    <location>
        <begin position="204"/>
        <end position="250"/>
    </location>
</feature>
<dbReference type="SMART" id="SM00343">
    <property type="entry name" value="ZnF_C2HC"/>
    <property type="match status" value="1"/>
</dbReference>
<protein>
    <submittedName>
        <fullName evidence="4">Retrovirus-related pol polyprotein from transposon TNT 1-94</fullName>
    </submittedName>
</protein>
<evidence type="ECO:0000313" key="4">
    <source>
        <dbReference type="EMBL" id="GJS69827.1"/>
    </source>
</evidence>
<evidence type="ECO:0000259" key="3">
    <source>
        <dbReference type="PROSITE" id="PS50158"/>
    </source>
</evidence>
<dbReference type="Gene3D" id="4.10.60.10">
    <property type="entry name" value="Zinc finger, CCHC-type"/>
    <property type="match status" value="1"/>
</dbReference>
<gene>
    <name evidence="4" type="ORF">Tco_0702668</name>
</gene>
<feature type="region of interest" description="Disordered" evidence="2">
    <location>
        <begin position="1"/>
        <end position="30"/>
    </location>
</feature>
<feature type="compositionally biased region" description="Polar residues" evidence="2">
    <location>
        <begin position="17"/>
        <end position="30"/>
    </location>
</feature>
<feature type="compositionally biased region" description="Basic residues" evidence="2">
    <location>
        <begin position="431"/>
        <end position="444"/>
    </location>
</feature>
<feature type="compositionally biased region" description="Polar residues" evidence="2">
    <location>
        <begin position="167"/>
        <end position="185"/>
    </location>
</feature>
<keyword evidence="1" id="KW-0862">Zinc</keyword>
<reference evidence="4" key="2">
    <citation type="submission" date="2022-01" db="EMBL/GenBank/DDBJ databases">
        <authorList>
            <person name="Yamashiro T."/>
            <person name="Shiraishi A."/>
            <person name="Satake H."/>
            <person name="Nakayama K."/>
        </authorList>
    </citation>
    <scope>NUCLEOTIDE SEQUENCE</scope>
</reference>
<feature type="region of interest" description="Disordered" evidence="2">
    <location>
        <begin position="409"/>
        <end position="478"/>
    </location>
</feature>
<feature type="region of interest" description="Disordered" evidence="2">
    <location>
        <begin position="157"/>
        <end position="186"/>
    </location>
</feature>
<feature type="compositionally biased region" description="Polar residues" evidence="2">
    <location>
        <begin position="1052"/>
        <end position="1069"/>
    </location>
</feature>
<dbReference type="EMBL" id="BQNB010009890">
    <property type="protein sequence ID" value="GJS69827.1"/>
    <property type="molecule type" value="Genomic_DNA"/>
</dbReference>
<organism evidence="4 5">
    <name type="scientific">Tanacetum coccineum</name>
    <dbReference type="NCBI Taxonomy" id="301880"/>
    <lineage>
        <taxon>Eukaryota</taxon>
        <taxon>Viridiplantae</taxon>
        <taxon>Streptophyta</taxon>
        <taxon>Embryophyta</taxon>
        <taxon>Tracheophyta</taxon>
        <taxon>Spermatophyta</taxon>
        <taxon>Magnoliopsida</taxon>
        <taxon>eudicotyledons</taxon>
        <taxon>Gunneridae</taxon>
        <taxon>Pentapetalae</taxon>
        <taxon>asterids</taxon>
        <taxon>campanulids</taxon>
        <taxon>Asterales</taxon>
        <taxon>Asteraceae</taxon>
        <taxon>Asteroideae</taxon>
        <taxon>Anthemideae</taxon>
        <taxon>Anthemidinae</taxon>
        <taxon>Tanacetum</taxon>
    </lineage>
</organism>
<feature type="region of interest" description="Disordered" evidence="2">
    <location>
        <begin position="913"/>
        <end position="958"/>
    </location>
</feature>
<accession>A0ABQ4XXH1</accession>
<sequence length="1248" mass="140297">MKASCDGEESNHEDASDTGTAPKQQQQVIPQTTAISNIKLPILKKEEYDIWAMEMEHYLEYIDNEVWKVIQNGNSKKRISIGKDGVVRVLSPHIYEEPSPVHPHFSPTQEQASSQMPMDDLLQAVPTLISRIDSLEADLKQTKLAMGNAIVKLVKKGRKSQDDPLDSSVQGLVTPPTTKVNTSGEEQVEEISLNTLEAAKTLSKVASLKPRSIDKGRRYKRRKEAKGKKDKGQRAGKAPMISEETPKKSKEQILQEEASLAEAIRLDSLQKEEEEAKQIHLDSLLAQKIAKEEELNEQQKKRKAQVYDLQGEDFAKKMVDLVNQRKKYFAEERVRAKRNKPMTQSQLKTYMMNYLKNQGTWKLSQLKKLSFEEVKEEFDKLVKQVESFAPINFEATKASLKRFGEELQTKTPKRLKEDEDVEAKDDEPTKKSGKRRKQMARKGLHTSVDKDDSEGSDEDSEQDDSGTGTKTPINPVPVAMKTPSIATYKIIKQGEKGVYQIVREDGTDIVYINFGAMMKSISRDDLTELYRIVMNRYRMDGPEDALEKVFWKYLKTMFEEPLSTDPIWTEVGQQKILSWRYYESCRVHCLNLESMDIYMLIERAYLLSAEMCKAMLDKKLQGGKPDENCYKMLKMMEKQAGIRNQSLFKQAKAKPAQDSYSSYTTSLPKQKPTATPGLADEDGYKLAIAYDCIKIKKVLQRTGRRPTMWDGKMHVAFDKRKVECFNCHNTGHFARECKFKGSKEGSRQEAGRGQDFKPVRTEKEALMTIDEGQINWVEQTTDEELNHALMAFTVNNEVSMCSKLCLDSYNALQAKYDELQSEFGNQEAALLIDCGMSSTVKIGLGYGIKSNAEVLGYEEEISRGIFASRETNAGYNDIPLYSRFKQVEYKGVPHPLSGDYTPREQEDIDDSLYEYGKYGPQPQSPSPIESDASSTVYSTCQSNDSDGEQGTVSDHSVNDDPITLPLMAGIAAFRSTRVVHAMLGKLHQQWTNSNRVNKAKSISLPVLSAGTHLSLGLLDLITGKGQHVYFLGKMGTAVKTSAGCVWRQAIPLSNTNSGPTPDSNVNVSRGPQGRPSCEGLGPKRETNLFSDCADHPTEGYGAIEMPDENQQKASSNEAKSEAQEFRRVKQPQGSVKAKELDRDKGYKQEFSIARILSKIGVAERSISTLIEDAGTMLADSHLPYTFWAEAFNTACYTFNRRLRKLQGMMVITSTSLTEATRKAVFLKEIATKEDSSKAAIFLPISNCC</sequence>
<name>A0ABQ4XXH1_9ASTR</name>
<feature type="compositionally biased region" description="Basic and acidic residues" evidence="2">
    <location>
        <begin position="1118"/>
        <end position="1127"/>
    </location>
</feature>
<dbReference type="SUPFAM" id="SSF57756">
    <property type="entry name" value="Retrovirus zinc finger-like domains"/>
    <property type="match status" value="1"/>
</dbReference>
<feature type="compositionally biased region" description="Basic and acidic residues" evidence="2">
    <location>
        <begin position="1081"/>
        <end position="1097"/>
    </location>
</feature>
<evidence type="ECO:0000256" key="2">
    <source>
        <dbReference type="SAM" id="MobiDB-lite"/>
    </source>
</evidence>
<keyword evidence="5" id="KW-1185">Reference proteome</keyword>
<feature type="region of interest" description="Disordered" evidence="2">
    <location>
        <begin position="1052"/>
        <end position="1141"/>
    </location>
</feature>